<dbReference type="Proteomes" id="UP001231941">
    <property type="component" value="Unassembled WGS sequence"/>
</dbReference>
<dbReference type="EMBL" id="JAVAMP010000003">
    <property type="protein sequence ID" value="MDP5274569.1"/>
    <property type="molecule type" value="Genomic_DNA"/>
</dbReference>
<sequence>MFNKIMLAIDGSEHAQRAADKAIDLVKELSNASVTILHVVSKAPSRAKLLQSNFDVKSILKEEAHHILHSVEEKFKGKGVDYQFEVALGDASHEIVEYAEKKNYDLIIIGSRGLNALGEMLLGSVSHQVAHDAHCPVMIVK</sequence>
<feature type="domain" description="UspA" evidence="3">
    <location>
        <begin position="1"/>
        <end position="141"/>
    </location>
</feature>
<gene>
    <name evidence="4" type="ORF">Q5Y73_10645</name>
</gene>
<dbReference type="Gene3D" id="3.40.50.620">
    <property type="entry name" value="HUPs"/>
    <property type="match status" value="1"/>
</dbReference>
<dbReference type="InterPro" id="IPR006015">
    <property type="entry name" value="Universal_stress_UspA"/>
</dbReference>
<dbReference type="PIRSF" id="PIRSF006276">
    <property type="entry name" value="UspA"/>
    <property type="match status" value="1"/>
</dbReference>
<dbReference type="InterPro" id="IPR014729">
    <property type="entry name" value="Rossmann-like_a/b/a_fold"/>
</dbReference>
<dbReference type="PANTHER" id="PTHR46268:SF6">
    <property type="entry name" value="UNIVERSAL STRESS PROTEIN UP12"/>
    <property type="match status" value="1"/>
</dbReference>
<accession>A0ABT9IYX0</accession>
<dbReference type="CDD" id="cd00293">
    <property type="entry name" value="USP-like"/>
    <property type="match status" value="1"/>
</dbReference>
<comment type="similarity">
    <text evidence="1 2">Belongs to the universal stress protein A family.</text>
</comment>
<protein>
    <recommendedName>
        <fullName evidence="2">Universal stress protein</fullName>
    </recommendedName>
</protein>
<dbReference type="PRINTS" id="PR01438">
    <property type="entry name" value="UNVRSLSTRESS"/>
</dbReference>
<evidence type="ECO:0000259" key="3">
    <source>
        <dbReference type="Pfam" id="PF00582"/>
    </source>
</evidence>
<keyword evidence="5" id="KW-1185">Reference proteome</keyword>
<comment type="caution">
    <text evidence="4">The sequence shown here is derived from an EMBL/GenBank/DDBJ whole genome shotgun (WGS) entry which is preliminary data.</text>
</comment>
<dbReference type="RefSeq" id="WP_305991873.1">
    <property type="nucleotide sequence ID" value="NZ_JAVAMP010000003.1"/>
</dbReference>
<comment type="subcellular location">
    <subcellularLocation>
        <location evidence="2">Cytoplasm</location>
    </subcellularLocation>
</comment>
<dbReference type="SUPFAM" id="SSF52402">
    <property type="entry name" value="Adenine nucleotide alpha hydrolases-like"/>
    <property type="match status" value="1"/>
</dbReference>
<evidence type="ECO:0000256" key="2">
    <source>
        <dbReference type="PIRNR" id="PIRNR006276"/>
    </source>
</evidence>
<proteinExistence type="inferred from homology"/>
<name>A0ABT9IYX0_9BACL</name>
<keyword evidence="2" id="KW-0963">Cytoplasm</keyword>
<reference evidence="4 5" key="1">
    <citation type="submission" date="2023-08" db="EMBL/GenBank/DDBJ databases">
        <authorList>
            <person name="Park J.-S."/>
        </authorList>
    </citation>
    <scope>NUCLEOTIDE SEQUENCE [LARGE SCALE GENOMIC DNA]</scope>
    <source>
        <strain evidence="4 5">2205SS18-9</strain>
    </source>
</reference>
<evidence type="ECO:0000313" key="5">
    <source>
        <dbReference type="Proteomes" id="UP001231941"/>
    </source>
</evidence>
<dbReference type="InterPro" id="IPR006016">
    <property type="entry name" value="UspA"/>
</dbReference>
<dbReference type="PANTHER" id="PTHR46268">
    <property type="entry name" value="STRESS RESPONSE PROTEIN NHAX"/>
    <property type="match status" value="1"/>
</dbReference>
<dbReference type="Pfam" id="PF00582">
    <property type="entry name" value="Usp"/>
    <property type="match status" value="1"/>
</dbReference>
<organism evidence="4 5">
    <name type="scientific">Chengkuizengella axinellae</name>
    <dbReference type="NCBI Taxonomy" id="3064388"/>
    <lineage>
        <taxon>Bacteria</taxon>
        <taxon>Bacillati</taxon>
        <taxon>Bacillota</taxon>
        <taxon>Bacilli</taxon>
        <taxon>Bacillales</taxon>
        <taxon>Paenibacillaceae</taxon>
        <taxon>Chengkuizengella</taxon>
    </lineage>
</organism>
<evidence type="ECO:0000256" key="1">
    <source>
        <dbReference type="ARBA" id="ARBA00008791"/>
    </source>
</evidence>
<evidence type="ECO:0000313" key="4">
    <source>
        <dbReference type="EMBL" id="MDP5274569.1"/>
    </source>
</evidence>